<accession>A0ABR2U2Z2</accession>
<organism evidence="1 2">
    <name type="scientific">Hibiscus sabdariffa</name>
    <name type="common">roselle</name>
    <dbReference type="NCBI Taxonomy" id="183260"/>
    <lineage>
        <taxon>Eukaryota</taxon>
        <taxon>Viridiplantae</taxon>
        <taxon>Streptophyta</taxon>
        <taxon>Embryophyta</taxon>
        <taxon>Tracheophyta</taxon>
        <taxon>Spermatophyta</taxon>
        <taxon>Magnoliopsida</taxon>
        <taxon>eudicotyledons</taxon>
        <taxon>Gunneridae</taxon>
        <taxon>Pentapetalae</taxon>
        <taxon>rosids</taxon>
        <taxon>malvids</taxon>
        <taxon>Malvales</taxon>
        <taxon>Malvaceae</taxon>
        <taxon>Malvoideae</taxon>
        <taxon>Hibiscus</taxon>
    </lineage>
</organism>
<keyword evidence="2" id="KW-1185">Reference proteome</keyword>
<gene>
    <name evidence="1" type="ORF">V6N11_072416</name>
</gene>
<dbReference type="EMBL" id="JBBPBN010000003">
    <property type="protein sequence ID" value="KAK9044096.1"/>
    <property type="molecule type" value="Genomic_DNA"/>
</dbReference>
<reference evidence="1 2" key="1">
    <citation type="journal article" date="2024" name="G3 (Bethesda)">
        <title>Genome assembly of Hibiscus sabdariffa L. provides insights into metabolisms of medicinal natural products.</title>
        <authorList>
            <person name="Kim T."/>
        </authorList>
    </citation>
    <scope>NUCLEOTIDE SEQUENCE [LARGE SCALE GENOMIC DNA]</scope>
    <source>
        <strain evidence="1">TK-2024</strain>
        <tissue evidence="1">Old leaves</tissue>
    </source>
</reference>
<comment type="caution">
    <text evidence="1">The sequence shown here is derived from an EMBL/GenBank/DDBJ whole genome shotgun (WGS) entry which is preliminary data.</text>
</comment>
<proteinExistence type="predicted"/>
<evidence type="ECO:0000313" key="1">
    <source>
        <dbReference type="EMBL" id="KAK9044096.1"/>
    </source>
</evidence>
<sequence>METSKIPTKVKHPSLLRRPGFNDSFTAILLLSNYSLRVVPSRVGDDPGKEAAKTKAIVNRAAQKQGIYRDDEREWRSPRVSELIIKTRDNHIEDDSCDISKDPLIEPYLSSFNPTPTDASNSQMMAPNYGKEWNYGKAKAIMSDDMGDQISDSFQKISVSIGKKRKGLTEFNDEEMFSAAKRKELLDAVNEGIVQQGPGNWGDVT</sequence>
<dbReference type="Proteomes" id="UP001396334">
    <property type="component" value="Unassembled WGS sequence"/>
</dbReference>
<name>A0ABR2U2Z2_9ROSI</name>
<protein>
    <submittedName>
        <fullName evidence="1">Uncharacterized protein</fullName>
    </submittedName>
</protein>
<evidence type="ECO:0000313" key="2">
    <source>
        <dbReference type="Proteomes" id="UP001396334"/>
    </source>
</evidence>